<accession>A0A383CH20</accession>
<reference evidence="1" key="1">
    <citation type="submission" date="2018-05" db="EMBL/GenBank/DDBJ databases">
        <authorList>
            <person name="Lanie J.A."/>
            <person name="Ng W.-L."/>
            <person name="Kazmierczak K.M."/>
            <person name="Andrzejewski T.M."/>
            <person name="Davidsen T.M."/>
            <person name="Wayne K.J."/>
            <person name="Tettelin H."/>
            <person name="Glass J.I."/>
            <person name="Rusch D."/>
            <person name="Podicherti R."/>
            <person name="Tsui H.-C.T."/>
            <person name="Winkler M.E."/>
        </authorList>
    </citation>
    <scope>NUCLEOTIDE SEQUENCE</scope>
</reference>
<dbReference type="EMBL" id="UINC01208792">
    <property type="protein sequence ID" value="SVE31512.1"/>
    <property type="molecule type" value="Genomic_DNA"/>
</dbReference>
<protein>
    <submittedName>
        <fullName evidence="1">Uncharacterized protein</fullName>
    </submittedName>
</protein>
<proteinExistence type="predicted"/>
<dbReference type="AlphaFoldDB" id="A0A383CH20"/>
<evidence type="ECO:0000313" key="1">
    <source>
        <dbReference type="EMBL" id="SVE31512.1"/>
    </source>
</evidence>
<organism evidence="1">
    <name type="scientific">marine metagenome</name>
    <dbReference type="NCBI Taxonomy" id="408172"/>
    <lineage>
        <taxon>unclassified sequences</taxon>
        <taxon>metagenomes</taxon>
        <taxon>ecological metagenomes</taxon>
    </lineage>
</organism>
<name>A0A383CH20_9ZZZZ</name>
<sequence length="66" mass="7993">MPKYEIPRIEFHLLLLELNDRVGHIQPKVEFTLDELKEVFKETDYLPNKLSDKELKPILNRINECW</sequence>
<gene>
    <name evidence="1" type="ORF">METZ01_LOCUS484366</name>
</gene>